<dbReference type="HOGENOM" id="CLU_1512025_0_0_1"/>
<dbReference type="Pfam" id="PF01161">
    <property type="entry name" value="PBP"/>
    <property type="match status" value="1"/>
</dbReference>
<evidence type="ECO:0008006" key="6">
    <source>
        <dbReference type="Google" id="ProtNLM"/>
    </source>
</evidence>
<protein>
    <recommendedName>
        <fullName evidence="6">Phosphatidylethanolamine-binding protein 4</fullName>
    </recommendedName>
</protein>
<dbReference type="InterPro" id="IPR001858">
    <property type="entry name" value="Phosphatidylethanolamine-bd_CS"/>
</dbReference>
<reference evidence="3 5" key="2">
    <citation type="journal article" date="2013" name="Nature">
        <title>Insights into bilaterian evolution from three spiralian genomes.</title>
        <authorList>
            <person name="Simakov O."/>
            <person name="Marletaz F."/>
            <person name="Cho S.J."/>
            <person name="Edsinger-Gonzales E."/>
            <person name="Havlak P."/>
            <person name="Hellsten U."/>
            <person name="Kuo D.H."/>
            <person name="Larsson T."/>
            <person name="Lv J."/>
            <person name="Arendt D."/>
            <person name="Savage R."/>
            <person name="Osoegawa K."/>
            <person name="de Jong P."/>
            <person name="Grimwood J."/>
            <person name="Chapman J.A."/>
            <person name="Shapiro H."/>
            <person name="Aerts A."/>
            <person name="Otillar R.P."/>
            <person name="Terry A.Y."/>
            <person name="Boore J.L."/>
            <person name="Grigoriev I.V."/>
            <person name="Lindberg D.R."/>
            <person name="Seaver E.C."/>
            <person name="Weisblat D.A."/>
            <person name="Putnam N.H."/>
            <person name="Rokhsar D.S."/>
        </authorList>
    </citation>
    <scope>NUCLEOTIDE SEQUENCE</scope>
    <source>
        <strain evidence="3 5">I ESC-2004</strain>
    </source>
</reference>
<dbReference type="InterPro" id="IPR008914">
    <property type="entry name" value="PEBP"/>
</dbReference>
<dbReference type="InterPro" id="IPR036610">
    <property type="entry name" value="PEBP-like_sf"/>
</dbReference>
<sequence length="178" mass="20167">MLLLKPYQVLWFVALVHQGVMDCPSTIDMDRMCESKTIQMLTFNQPDVSCGESVPPTAFEAMPRIKYPSANPDKLYFLLMVDPDAPNPVDPTLRYWRHWAVGDIKTKKDAFIPEYAPPSPPPGTGEHRYQFLLVEQSSKGAYQPITGDRGHFNLCNYLDRSGLSHSAVAVFQFQTENK</sequence>
<accession>R7V5Z3</accession>
<dbReference type="PANTHER" id="PTHR11362">
    <property type="entry name" value="PHOSPHATIDYLETHANOLAMINE-BINDING PROTEIN"/>
    <property type="match status" value="1"/>
</dbReference>
<dbReference type="EMBL" id="KB296906">
    <property type="protein sequence ID" value="ELU11165.1"/>
    <property type="molecule type" value="Genomic_DNA"/>
</dbReference>
<dbReference type="CDD" id="cd00866">
    <property type="entry name" value="PEBP_euk"/>
    <property type="match status" value="1"/>
</dbReference>
<dbReference type="OMA" id="FHLANWL"/>
<dbReference type="AlphaFoldDB" id="R7V5Z3"/>
<proteinExistence type="inferred from homology"/>
<evidence type="ECO:0000256" key="1">
    <source>
        <dbReference type="ARBA" id="ARBA00007091"/>
    </source>
</evidence>
<dbReference type="PROSITE" id="PS01220">
    <property type="entry name" value="PBP"/>
    <property type="match status" value="1"/>
</dbReference>
<dbReference type="OrthoDB" id="6053929at2759"/>
<dbReference type="PANTHER" id="PTHR11362:SF82">
    <property type="entry name" value="PHOSPHATIDYLETHANOLAMINE-BINDING PROTEIN 4"/>
    <property type="match status" value="1"/>
</dbReference>
<keyword evidence="2" id="KW-0732">Signal</keyword>
<keyword evidence="5" id="KW-1185">Reference proteome</keyword>
<evidence type="ECO:0000313" key="5">
    <source>
        <dbReference type="Proteomes" id="UP000014760"/>
    </source>
</evidence>
<dbReference type="InterPro" id="IPR035810">
    <property type="entry name" value="PEBP_euk"/>
</dbReference>
<dbReference type="Proteomes" id="UP000014760">
    <property type="component" value="Unassembled WGS sequence"/>
</dbReference>
<evidence type="ECO:0000313" key="4">
    <source>
        <dbReference type="EnsemblMetazoa" id="CapteP202306"/>
    </source>
</evidence>
<comment type="similarity">
    <text evidence="1">Belongs to the phosphatidylethanolamine-binding protein family.</text>
</comment>
<feature type="signal peptide" evidence="2">
    <location>
        <begin position="1"/>
        <end position="21"/>
    </location>
</feature>
<dbReference type="SUPFAM" id="SSF49777">
    <property type="entry name" value="PEBP-like"/>
    <property type="match status" value="1"/>
</dbReference>
<gene>
    <name evidence="3" type="ORF">CAPTEDRAFT_202306</name>
</gene>
<name>R7V5Z3_CAPTE</name>
<dbReference type="Gene3D" id="3.90.280.10">
    <property type="entry name" value="PEBP-like"/>
    <property type="match status" value="1"/>
</dbReference>
<organism evidence="3">
    <name type="scientific">Capitella teleta</name>
    <name type="common">Polychaete worm</name>
    <dbReference type="NCBI Taxonomy" id="283909"/>
    <lineage>
        <taxon>Eukaryota</taxon>
        <taxon>Metazoa</taxon>
        <taxon>Spiralia</taxon>
        <taxon>Lophotrochozoa</taxon>
        <taxon>Annelida</taxon>
        <taxon>Polychaeta</taxon>
        <taxon>Sedentaria</taxon>
        <taxon>Scolecida</taxon>
        <taxon>Capitellidae</taxon>
        <taxon>Capitella</taxon>
    </lineage>
</organism>
<reference evidence="5" key="1">
    <citation type="submission" date="2012-12" db="EMBL/GenBank/DDBJ databases">
        <authorList>
            <person name="Hellsten U."/>
            <person name="Grimwood J."/>
            <person name="Chapman J.A."/>
            <person name="Shapiro H."/>
            <person name="Aerts A."/>
            <person name="Otillar R.P."/>
            <person name="Terry A.Y."/>
            <person name="Boore J.L."/>
            <person name="Simakov O."/>
            <person name="Marletaz F."/>
            <person name="Cho S.-J."/>
            <person name="Edsinger-Gonzales E."/>
            <person name="Havlak P."/>
            <person name="Kuo D.-H."/>
            <person name="Larsson T."/>
            <person name="Lv J."/>
            <person name="Arendt D."/>
            <person name="Savage R."/>
            <person name="Osoegawa K."/>
            <person name="de Jong P."/>
            <person name="Lindberg D.R."/>
            <person name="Seaver E.C."/>
            <person name="Weisblat D.A."/>
            <person name="Putnam N.H."/>
            <person name="Grigoriev I.V."/>
            <person name="Rokhsar D.S."/>
        </authorList>
    </citation>
    <scope>NUCLEOTIDE SEQUENCE</scope>
    <source>
        <strain evidence="5">I ESC-2004</strain>
    </source>
</reference>
<dbReference type="EMBL" id="AMQN01005830">
    <property type="status" value="NOT_ANNOTATED_CDS"/>
    <property type="molecule type" value="Genomic_DNA"/>
</dbReference>
<evidence type="ECO:0000313" key="3">
    <source>
        <dbReference type="EMBL" id="ELU11165.1"/>
    </source>
</evidence>
<dbReference type="STRING" id="283909.R7V5Z3"/>
<dbReference type="EnsemblMetazoa" id="CapteT202306">
    <property type="protein sequence ID" value="CapteP202306"/>
    <property type="gene ID" value="CapteG202306"/>
</dbReference>
<feature type="chain" id="PRO_5008788746" description="Phosphatidylethanolamine-binding protein 4" evidence="2">
    <location>
        <begin position="22"/>
        <end position="178"/>
    </location>
</feature>
<reference evidence="4" key="3">
    <citation type="submission" date="2015-06" db="UniProtKB">
        <authorList>
            <consortium name="EnsemblMetazoa"/>
        </authorList>
    </citation>
    <scope>IDENTIFICATION</scope>
</reference>
<evidence type="ECO:0000256" key="2">
    <source>
        <dbReference type="SAM" id="SignalP"/>
    </source>
</evidence>